<dbReference type="InterPro" id="IPR006089">
    <property type="entry name" value="Acyl-CoA_DH_CS"/>
</dbReference>
<dbReference type="InterPro" id="IPR036250">
    <property type="entry name" value="AcylCo_DH-like_C"/>
</dbReference>
<dbReference type="SUPFAM" id="SSF56645">
    <property type="entry name" value="Acyl-CoA dehydrogenase NM domain-like"/>
    <property type="match status" value="1"/>
</dbReference>
<accession>A0A8J3SIC6</accession>
<feature type="domain" description="Acyl-CoA dehydrogenase/oxidase C-terminal" evidence="11">
    <location>
        <begin position="236"/>
        <end position="384"/>
    </location>
</feature>
<keyword evidence="5 10" id="KW-0274">FAD</keyword>
<comment type="caution">
    <text evidence="14">The sequence shown here is derived from an EMBL/GenBank/DDBJ whole genome shotgun (WGS) entry which is preliminary data.</text>
</comment>
<evidence type="ECO:0000256" key="4">
    <source>
        <dbReference type="ARBA" id="ARBA00022630"/>
    </source>
</evidence>
<comment type="pathway">
    <text evidence="2">Siderophore biosynthesis; mycobactin biosynthesis.</text>
</comment>
<feature type="domain" description="Acyl-CoA oxidase/dehydrogenase middle" evidence="12">
    <location>
        <begin position="123"/>
        <end position="224"/>
    </location>
</feature>
<dbReference type="Proteomes" id="UP000619788">
    <property type="component" value="Unassembled WGS sequence"/>
</dbReference>
<evidence type="ECO:0000256" key="8">
    <source>
        <dbReference type="ARBA" id="ARBA00040394"/>
    </source>
</evidence>
<evidence type="ECO:0000256" key="2">
    <source>
        <dbReference type="ARBA" id="ARBA00005102"/>
    </source>
</evidence>
<keyword evidence="15" id="KW-1185">Reference proteome</keyword>
<dbReference type="InterPro" id="IPR006091">
    <property type="entry name" value="Acyl-CoA_Oxase/DH_mid-dom"/>
</dbReference>
<dbReference type="InterPro" id="IPR009075">
    <property type="entry name" value="AcylCo_DH/oxidase_C"/>
</dbReference>
<evidence type="ECO:0000256" key="3">
    <source>
        <dbReference type="ARBA" id="ARBA00009347"/>
    </source>
</evidence>
<dbReference type="GO" id="GO:0003995">
    <property type="term" value="F:acyl-CoA dehydrogenase activity"/>
    <property type="evidence" value="ECO:0007669"/>
    <property type="project" value="InterPro"/>
</dbReference>
<dbReference type="InterPro" id="IPR046373">
    <property type="entry name" value="Acyl-CoA_Oxase/DH_mid-dom_sf"/>
</dbReference>
<evidence type="ECO:0000256" key="5">
    <source>
        <dbReference type="ARBA" id="ARBA00022827"/>
    </source>
</evidence>
<organism evidence="14 15">
    <name type="scientific">Planobispora siamensis</name>
    <dbReference type="NCBI Taxonomy" id="936338"/>
    <lineage>
        <taxon>Bacteria</taxon>
        <taxon>Bacillati</taxon>
        <taxon>Actinomycetota</taxon>
        <taxon>Actinomycetes</taxon>
        <taxon>Streptosporangiales</taxon>
        <taxon>Streptosporangiaceae</taxon>
        <taxon>Planobispora</taxon>
    </lineage>
</organism>
<evidence type="ECO:0000256" key="1">
    <source>
        <dbReference type="ARBA" id="ARBA00001974"/>
    </source>
</evidence>
<evidence type="ECO:0000256" key="6">
    <source>
        <dbReference type="ARBA" id="ARBA00023002"/>
    </source>
</evidence>
<name>A0A8J3SIC6_9ACTN</name>
<dbReference type="FunFam" id="2.40.110.10:FF:000002">
    <property type="entry name" value="Acyl-CoA dehydrogenase fadE12"/>
    <property type="match status" value="1"/>
</dbReference>
<dbReference type="Gene3D" id="1.20.140.10">
    <property type="entry name" value="Butyryl-CoA Dehydrogenase, subunit A, domain 3"/>
    <property type="match status" value="1"/>
</dbReference>
<protein>
    <recommendedName>
        <fullName evidence="8">Acyl-[acyl-carrier-protein] dehydrogenase MbtN</fullName>
    </recommendedName>
    <alternativeName>
        <fullName evidence="9">Mycobactin synthase protein N</fullName>
    </alternativeName>
</protein>
<evidence type="ECO:0000256" key="7">
    <source>
        <dbReference type="ARBA" id="ARBA00037085"/>
    </source>
</evidence>
<dbReference type="AlphaFoldDB" id="A0A8J3SIC6"/>
<comment type="function">
    <text evidence="7">Catalyzes the dehydrogenation at the alpha-beta position of ACP-bound acyl chains. This results in the introduction of a double bond in the lipidic chain, which is further transferred to the epsilon-amino group of lysine residue in the mycobactin core by MbtK.</text>
</comment>
<dbReference type="GO" id="GO:0005737">
    <property type="term" value="C:cytoplasm"/>
    <property type="evidence" value="ECO:0007669"/>
    <property type="project" value="TreeGrafter"/>
</dbReference>
<proteinExistence type="inferred from homology"/>
<dbReference type="Pfam" id="PF00441">
    <property type="entry name" value="Acyl-CoA_dh_1"/>
    <property type="match status" value="1"/>
</dbReference>
<dbReference type="EMBL" id="BOOJ01000047">
    <property type="protein sequence ID" value="GIH94868.1"/>
    <property type="molecule type" value="Genomic_DNA"/>
</dbReference>
<evidence type="ECO:0000313" key="15">
    <source>
        <dbReference type="Proteomes" id="UP000619788"/>
    </source>
</evidence>
<dbReference type="FunFam" id="1.20.140.10:FF:000001">
    <property type="entry name" value="Acyl-CoA dehydrogenase"/>
    <property type="match status" value="1"/>
</dbReference>
<dbReference type="InterPro" id="IPR009100">
    <property type="entry name" value="AcylCoA_DH/oxidase_NM_dom_sf"/>
</dbReference>
<dbReference type="SUPFAM" id="SSF47203">
    <property type="entry name" value="Acyl-CoA dehydrogenase C-terminal domain-like"/>
    <property type="match status" value="1"/>
</dbReference>
<evidence type="ECO:0000259" key="12">
    <source>
        <dbReference type="Pfam" id="PF02770"/>
    </source>
</evidence>
<dbReference type="PANTHER" id="PTHR48083:SF20">
    <property type="entry name" value="LONG-CHAIN SPECIFIC ACYL-COA DEHYDROGENASE, MITOCHONDRIAL"/>
    <property type="match status" value="1"/>
</dbReference>
<evidence type="ECO:0000256" key="10">
    <source>
        <dbReference type="RuleBase" id="RU362125"/>
    </source>
</evidence>
<evidence type="ECO:0000259" key="13">
    <source>
        <dbReference type="Pfam" id="PF02771"/>
    </source>
</evidence>
<dbReference type="Pfam" id="PF02770">
    <property type="entry name" value="Acyl-CoA_dh_M"/>
    <property type="match status" value="1"/>
</dbReference>
<dbReference type="GO" id="GO:0033539">
    <property type="term" value="P:fatty acid beta-oxidation using acyl-CoA dehydrogenase"/>
    <property type="evidence" value="ECO:0007669"/>
    <property type="project" value="TreeGrafter"/>
</dbReference>
<sequence length="385" mass="41730">MRRELFTADHEAFRELVRAFVGKEIEPNLREWEERGAVPKDVWRRAGEIGLLGMDVPAEYGGGGDPDYLHHVIVSEELGRAGVHAPALSLHNEIAGLYLRTLTTPEQRSRWLPGFCTGELVTAVAITEPDAGSDVARLRCGAVRRGDGYVINGQKTFVTNGAVADLLLVAVRTGGGSDGGGGGGGGGLSVIAVESDRPGLARGRALDKIGMRAMDTVELFFDEVEVPAANLLGREGRGVAYLMRTLRRERMMIAVSALATAERVLEYTIEHCRTRQVFGRPVGAHQHNRFVLAELATAVAVARSFTDRCVAEEAAGRLAAEEAAMAKWWNTELCQKVVDRCLQLHGGYGVVRDFPVARAFVDTRAQTIYGGTTEIMKELIGHALI</sequence>
<dbReference type="PROSITE" id="PS00073">
    <property type="entry name" value="ACYL_COA_DH_2"/>
    <property type="match status" value="1"/>
</dbReference>
<dbReference type="InterPro" id="IPR037069">
    <property type="entry name" value="AcylCoA_DH/ox_N_sf"/>
</dbReference>
<dbReference type="Gene3D" id="2.40.110.10">
    <property type="entry name" value="Butyryl-CoA Dehydrogenase, subunit A, domain 2"/>
    <property type="match status" value="1"/>
</dbReference>
<reference evidence="14 15" key="1">
    <citation type="submission" date="2021-01" db="EMBL/GenBank/DDBJ databases">
        <title>Whole genome shotgun sequence of Planobispora siamensis NBRC 107568.</title>
        <authorList>
            <person name="Komaki H."/>
            <person name="Tamura T."/>
        </authorList>
    </citation>
    <scope>NUCLEOTIDE SEQUENCE [LARGE SCALE GENOMIC DNA]</scope>
    <source>
        <strain evidence="14 15">NBRC 107568</strain>
    </source>
</reference>
<evidence type="ECO:0000256" key="9">
    <source>
        <dbReference type="ARBA" id="ARBA00042660"/>
    </source>
</evidence>
<keyword evidence="6 10" id="KW-0560">Oxidoreductase</keyword>
<dbReference type="GO" id="GO:0050660">
    <property type="term" value="F:flavin adenine dinucleotide binding"/>
    <property type="evidence" value="ECO:0007669"/>
    <property type="project" value="InterPro"/>
</dbReference>
<comment type="similarity">
    <text evidence="3 10">Belongs to the acyl-CoA dehydrogenase family.</text>
</comment>
<keyword evidence="4 10" id="KW-0285">Flavoprotein</keyword>
<evidence type="ECO:0000259" key="11">
    <source>
        <dbReference type="Pfam" id="PF00441"/>
    </source>
</evidence>
<dbReference type="InterPro" id="IPR013786">
    <property type="entry name" value="AcylCoA_DH/ox_N"/>
</dbReference>
<dbReference type="Pfam" id="PF02771">
    <property type="entry name" value="Acyl-CoA_dh_N"/>
    <property type="match status" value="1"/>
</dbReference>
<dbReference type="RefSeq" id="WP_204066983.1">
    <property type="nucleotide sequence ID" value="NZ_BOOJ01000047.1"/>
</dbReference>
<feature type="domain" description="Acyl-CoA dehydrogenase/oxidase N-terminal" evidence="13">
    <location>
        <begin position="7"/>
        <end position="119"/>
    </location>
</feature>
<evidence type="ECO:0000313" key="14">
    <source>
        <dbReference type="EMBL" id="GIH94868.1"/>
    </source>
</evidence>
<dbReference type="InterPro" id="IPR050741">
    <property type="entry name" value="Acyl-CoA_dehydrogenase"/>
</dbReference>
<comment type="cofactor">
    <cofactor evidence="1 10">
        <name>FAD</name>
        <dbReference type="ChEBI" id="CHEBI:57692"/>
    </cofactor>
</comment>
<dbReference type="PANTHER" id="PTHR48083">
    <property type="entry name" value="MEDIUM-CHAIN SPECIFIC ACYL-COA DEHYDROGENASE, MITOCHONDRIAL-RELATED"/>
    <property type="match status" value="1"/>
</dbReference>
<dbReference type="Gene3D" id="1.10.540.10">
    <property type="entry name" value="Acyl-CoA dehydrogenase/oxidase, N-terminal domain"/>
    <property type="match status" value="1"/>
</dbReference>
<gene>
    <name evidence="14" type="ORF">Psi01_54980</name>
</gene>